<keyword evidence="2" id="KW-0813">Transport</keyword>
<comment type="similarity">
    <text evidence="1">Belongs to the bacterial solute-binding protein 5 family.</text>
</comment>
<evidence type="ECO:0000256" key="2">
    <source>
        <dbReference type="ARBA" id="ARBA00022448"/>
    </source>
</evidence>
<evidence type="ECO:0000259" key="5">
    <source>
        <dbReference type="Pfam" id="PF00496"/>
    </source>
</evidence>
<feature type="domain" description="Solute-binding protein family 5" evidence="5">
    <location>
        <begin position="95"/>
        <end position="441"/>
    </location>
</feature>
<dbReference type="Pfam" id="PF00496">
    <property type="entry name" value="SBP_bac_5"/>
    <property type="match status" value="1"/>
</dbReference>
<evidence type="ECO:0000256" key="3">
    <source>
        <dbReference type="ARBA" id="ARBA00022729"/>
    </source>
</evidence>
<dbReference type="AlphaFoldDB" id="A0A5B8RCT9"/>
<dbReference type="InterPro" id="IPR006311">
    <property type="entry name" value="TAT_signal"/>
</dbReference>
<keyword evidence="4" id="KW-1133">Transmembrane helix</keyword>
<sequence length="523" mass="57716">MADRDSTGGAPLIDRRRRRLIQAMGLAGLGAGTVGLWSGALRAAADGEPRRGGTLRVALPSVKTIDPLKVSSGGGIAAIQQVGEYLVWAEDDLSLRPVLATDWQAADGGRRWTFELRRGVRFHDGREMTSADVVATFRRLVDPDNPTAAASQLPFLRPEGVSADGDYRVVFELDQPVGRFPYYTQTYNAIILPADFDGDFAANPVGTGPFRLVDYTPQESVVFERNPDYWDAPRPYVDRVECDIYGAAQPQILALRGDEVDMMLLAGPVDAKPLFETAGVEVLTTPSAMTRQLTMRTDQPPFDDVRVRRAVALAIDRPTMVETLLGGRADLGNDHPVAPIYPEKVSVAQRERDVAEARRLLAEAGHADGFEIDLYTGRFVELPQYAVLAQQMLAEVGIRVKINVEPLNVYYGHWTEVPLGLTDWTARPTAGQILAAAFRGDAEWNAPHWRNDEFDRLLDEFEASTDEAERNDLATRLAQILHDEVPAVITYFPNALRPVRSRVRGVSAHMSNYLDLRGAWLAG</sequence>
<dbReference type="InterPro" id="IPR000914">
    <property type="entry name" value="SBP_5_dom"/>
</dbReference>
<gene>
    <name evidence="6" type="primary">hbpA</name>
    <name evidence="6" type="ORF">KBTEX_02252</name>
</gene>
<dbReference type="SUPFAM" id="SSF53850">
    <property type="entry name" value="Periplasmic binding protein-like II"/>
    <property type="match status" value="1"/>
</dbReference>
<dbReference type="PANTHER" id="PTHR30290:SF9">
    <property type="entry name" value="OLIGOPEPTIDE-BINDING PROTEIN APPA"/>
    <property type="match status" value="1"/>
</dbReference>
<feature type="transmembrane region" description="Helical" evidence="4">
    <location>
        <begin position="20"/>
        <end position="40"/>
    </location>
</feature>
<dbReference type="Gene3D" id="3.40.190.10">
    <property type="entry name" value="Periplasmic binding protein-like II"/>
    <property type="match status" value="1"/>
</dbReference>
<keyword evidence="3" id="KW-0732">Signal</keyword>
<proteinExistence type="inferred from homology"/>
<dbReference type="InterPro" id="IPR030678">
    <property type="entry name" value="Peptide/Ni-bd"/>
</dbReference>
<dbReference type="GO" id="GO:1904680">
    <property type="term" value="F:peptide transmembrane transporter activity"/>
    <property type="evidence" value="ECO:0007669"/>
    <property type="project" value="TreeGrafter"/>
</dbReference>
<dbReference type="EMBL" id="MN079117">
    <property type="protein sequence ID" value="QEA05923.1"/>
    <property type="molecule type" value="Genomic_DNA"/>
</dbReference>
<evidence type="ECO:0000256" key="1">
    <source>
        <dbReference type="ARBA" id="ARBA00005695"/>
    </source>
</evidence>
<name>A0A5B8RCT9_9ZZZZ</name>
<dbReference type="Gene3D" id="3.90.76.10">
    <property type="entry name" value="Dipeptide-binding Protein, Domain 1"/>
    <property type="match status" value="1"/>
</dbReference>
<keyword evidence="4" id="KW-0812">Transmembrane</keyword>
<keyword evidence="4" id="KW-0472">Membrane</keyword>
<dbReference type="Gene3D" id="3.10.105.10">
    <property type="entry name" value="Dipeptide-binding Protein, Domain 3"/>
    <property type="match status" value="1"/>
</dbReference>
<accession>A0A5B8RCT9</accession>
<dbReference type="InterPro" id="IPR039424">
    <property type="entry name" value="SBP_5"/>
</dbReference>
<dbReference type="PIRSF" id="PIRSF002741">
    <property type="entry name" value="MppA"/>
    <property type="match status" value="1"/>
</dbReference>
<reference evidence="6" key="1">
    <citation type="submission" date="2019-06" db="EMBL/GenBank/DDBJ databases">
        <authorList>
            <person name="Murdoch R.W."/>
            <person name="Fathepure B."/>
        </authorList>
    </citation>
    <scope>NUCLEOTIDE SEQUENCE</scope>
</reference>
<dbReference type="GO" id="GO:0015833">
    <property type="term" value="P:peptide transport"/>
    <property type="evidence" value="ECO:0007669"/>
    <property type="project" value="TreeGrafter"/>
</dbReference>
<protein>
    <submittedName>
        <fullName evidence="6">Heme-binding protein A</fullName>
    </submittedName>
</protein>
<evidence type="ECO:0000256" key="4">
    <source>
        <dbReference type="SAM" id="Phobius"/>
    </source>
</evidence>
<dbReference type="PROSITE" id="PS51318">
    <property type="entry name" value="TAT"/>
    <property type="match status" value="1"/>
</dbReference>
<evidence type="ECO:0000313" key="6">
    <source>
        <dbReference type="EMBL" id="QEA05923.1"/>
    </source>
</evidence>
<organism evidence="6">
    <name type="scientific">uncultured organism</name>
    <dbReference type="NCBI Taxonomy" id="155900"/>
    <lineage>
        <taxon>unclassified sequences</taxon>
        <taxon>environmental samples</taxon>
    </lineage>
</organism>
<dbReference type="CDD" id="cd08503">
    <property type="entry name" value="PBP2_NikA_DppA_OppA_like_17"/>
    <property type="match status" value="1"/>
</dbReference>
<dbReference type="PANTHER" id="PTHR30290">
    <property type="entry name" value="PERIPLASMIC BINDING COMPONENT OF ABC TRANSPORTER"/>
    <property type="match status" value="1"/>
</dbReference>